<protein>
    <submittedName>
        <fullName evidence="2">Uncharacterized protein</fullName>
    </submittedName>
</protein>
<feature type="compositionally biased region" description="Basic and acidic residues" evidence="1">
    <location>
        <begin position="136"/>
        <end position="147"/>
    </location>
</feature>
<reference evidence="2" key="1">
    <citation type="submission" date="2021-03" db="EMBL/GenBank/DDBJ databases">
        <title>Evolutionary innovations through gain and loss of genes in the ectomycorrhizal Boletales.</title>
        <authorList>
            <person name="Wu G."/>
            <person name="Miyauchi S."/>
            <person name="Morin E."/>
            <person name="Yang Z.-L."/>
            <person name="Xu J."/>
            <person name="Martin F.M."/>
        </authorList>
    </citation>
    <scope>NUCLEOTIDE SEQUENCE</scope>
    <source>
        <strain evidence="2">BR01</strain>
    </source>
</reference>
<feature type="compositionally biased region" description="Polar residues" evidence="1">
    <location>
        <begin position="179"/>
        <end position="191"/>
    </location>
</feature>
<feature type="region of interest" description="Disordered" evidence="1">
    <location>
        <begin position="136"/>
        <end position="223"/>
    </location>
</feature>
<gene>
    <name evidence="2" type="ORF">JVT61DRAFT_5321</name>
</gene>
<evidence type="ECO:0000256" key="1">
    <source>
        <dbReference type="SAM" id="MobiDB-lite"/>
    </source>
</evidence>
<dbReference type="AlphaFoldDB" id="A0A8I3AF01"/>
<dbReference type="Proteomes" id="UP000683000">
    <property type="component" value="Unassembled WGS sequence"/>
</dbReference>
<comment type="caution">
    <text evidence="2">The sequence shown here is derived from an EMBL/GenBank/DDBJ whole genome shotgun (WGS) entry which is preliminary data.</text>
</comment>
<accession>A0A8I3AF01</accession>
<keyword evidence="3" id="KW-1185">Reference proteome</keyword>
<dbReference type="EMBL" id="JAGFBS010000002">
    <property type="protein sequence ID" value="KAG6380928.1"/>
    <property type="molecule type" value="Genomic_DNA"/>
</dbReference>
<proteinExistence type="predicted"/>
<name>A0A8I3AF01_9AGAM</name>
<sequence>MSLSPPAKRMRLSSPTFDDQVADLSQDDIDAFDSLDAQLSQSTAVRQSDENPFRSGQAMRIHAPFMSASAFELSDESEPHNDEAPEVDDAAWFNLDSSNSCVGFSAATTAFPAFQRPSAKGENAKSLFIPSAAALREAEEKRKKWEEEAPPPDQLPTHNEPDSRPSSQIMSPPRVAFSSARSAYSSGQAPETPTPPSLFRSANTVLQSLGTEQANQSLQISPN</sequence>
<feature type="compositionally biased region" description="Polar residues" evidence="1">
    <location>
        <begin position="200"/>
        <end position="223"/>
    </location>
</feature>
<organism evidence="2 3">
    <name type="scientific">Boletus reticuloceps</name>
    <dbReference type="NCBI Taxonomy" id="495285"/>
    <lineage>
        <taxon>Eukaryota</taxon>
        <taxon>Fungi</taxon>
        <taxon>Dikarya</taxon>
        <taxon>Basidiomycota</taxon>
        <taxon>Agaricomycotina</taxon>
        <taxon>Agaricomycetes</taxon>
        <taxon>Agaricomycetidae</taxon>
        <taxon>Boletales</taxon>
        <taxon>Boletineae</taxon>
        <taxon>Boletaceae</taxon>
        <taxon>Boletoideae</taxon>
        <taxon>Boletus</taxon>
    </lineage>
</organism>
<evidence type="ECO:0000313" key="3">
    <source>
        <dbReference type="Proteomes" id="UP000683000"/>
    </source>
</evidence>
<dbReference type="OrthoDB" id="21095at2759"/>
<evidence type="ECO:0000313" key="2">
    <source>
        <dbReference type="EMBL" id="KAG6380928.1"/>
    </source>
</evidence>